<protein>
    <submittedName>
        <fullName evidence="1">Uncharacterized protein</fullName>
    </submittedName>
</protein>
<accession>A0A811G9X1</accession>
<dbReference type="Proteomes" id="UP000480222">
    <property type="component" value="Unassembled WGS sequence"/>
</dbReference>
<reference evidence="1 2" key="1">
    <citation type="submission" date="2020-02" db="EMBL/GenBank/DDBJ databases">
        <authorList>
            <person name="Brisse S."/>
        </authorList>
    </citation>
    <scope>NUCLEOTIDE SEQUENCE [LARGE SCALE GENOMIC DNA]</scope>
    <source>
        <strain evidence="1">CIP107547</strain>
    </source>
</reference>
<gene>
    <name evidence="1" type="ORF">CIP107547_00873</name>
</gene>
<dbReference type="AlphaFoldDB" id="A0A811G9X1"/>
<proteinExistence type="predicted"/>
<evidence type="ECO:0000313" key="2">
    <source>
        <dbReference type="Proteomes" id="UP000480222"/>
    </source>
</evidence>
<dbReference type="EMBL" id="CADDAV010000010">
    <property type="protein sequence ID" value="CAB0593470.1"/>
    <property type="molecule type" value="Genomic_DNA"/>
</dbReference>
<sequence>MLPEKLSIKYEGPDVDDYTIDAEDLGTALLAFSKLSRETFKVVAPTDNRTPNMRVNATRPGSFIIDMSIALTVMDHIKGLFDSDRIGEYANWVTVSGLSLPAIIGYGIKVVRRRAKGEAISVDELARQVGDRKAADRILGLANQPQFVDSVKKVVDPLVRNQGVINFTYIDYSGSSVVINQNEAHAIQRIDSDEEPTVSVVDVVATVATPHFDEPLKRKWRLKCAEYGTFMASLLDTDFAEHVTAHQVRCDGVRFKVKLRVEEAKGRSPRFEILAMSPEDSSGVQTLL</sequence>
<evidence type="ECO:0000313" key="1">
    <source>
        <dbReference type="EMBL" id="CAB0593470.1"/>
    </source>
</evidence>
<dbReference type="RefSeq" id="WP_082261203.1">
    <property type="nucleotide sequence ID" value="NZ_CAJDXW010000003.1"/>
</dbReference>
<organism evidence="1 2">
    <name type="scientific">Corynebacterium diphtheriae</name>
    <dbReference type="NCBI Taxonomy" id="1717"/>
    <lineage>
        <taxon>Bacteria</taxon>
        <taxon>Bacillati</taxon>
        <taxon>Actinomycetota</taxon>
        <taxon>Actinomycetes</taxon>
        <taxon>Mycobacteriales</taxon>
        <taxon>Corynebacteriaceae</taxon>
        <taxon>Corynebacterium</taxon>
    </lineage>
</organism>
<comment type="caution">
    <text evidence="1">The sequence shown here is derived from an EMBL/GenBank/DDBJ whole genome shotgun (WGS) entry which is preliminary data.</text>
</comment>
<name>A0A811G9X1_CORDP</name>